<dbReference type="FunFam" id="2.30.30.30:FF:000002">
    <property type="entry name" value="Transcription termination/antitermination factor NusG"/>
    <property type="match status" value="1"/>
</dbReference>
<dbReference type="SUPFAM" id="SSF50104">
    <property type="entry name" value="Translation proteins SH3-like domain"/>
    <property type="match status" value="1"/>
</dbReference>
<accession>A0A381ZBV5</accession>
<dbReference type="GO" id="GO:0031564">
    <property type="term" value="P:transcription antitermination"/>
    <property type="evidence" value="ECO:0007669"/>
    <property type="project" value="UniProtKB-KW"/>
</dbReference>
<evidence type="ECO:0000256" key="2">
    <source>
        <dbReference type="ARBA" id="ARBA00022814"/>
    </source>
</evidence>
<dbReference type="AlphaFoldDB" id="A0A381ZBV5"/>
<sequence length="182" mass="20814">MASEWYTIQTLSGQEQKADKSLQKRIAEEEMGEYINEVLVPMEKVVEVRGGKKTVTQRKLYPGYIFIDMQLYDEEQRLLALPWDFIRNTQGIIGFLGGERPIATPMKEIEDIKAQVADSEETEKPKVNFEMGEEVKINDGPFQSYTGAVEAIDAESGKLKVNIDIFGRSTPVELEYWQVEKQ</sequence>
<dbReference type="GO" id="GO:0006354">
    <property type="term" value="P:DNA-templated transcription elongation"/>
    <property type="evidence" value="ECO:0007669"/>
    <property type="project" value="InterPro"/>
</dbReference>
<evidence type="ECO:0000259" key="5">
    <source>
        <dbReference type="SMART" id="SM00738"/>
    </source>
</evidence>
<keyword evidence="4" id="KW-0804">Transcription</keyword>
<dbReference type="SMART" id="SM00738">
    <property type="entry name" value="NGN"/>
    <property type="match status" value="1"/>
</dbReference>
<dbReference type="Gene3D" id="3.30.70.940">
    <property type="entry name" value="NusG, N-terminal domain"/>
    <property type="match status" value="1"/>
</dbReference>
<dbReference type="SUPFAM" id="SSF82679">
    <property type="entry name" value="N-utilization substance G protein NusG, N-terminal domain"/>
    <property type="match status" value="1"/>
</dbReference>
<keyword evidence="1" id="KW-0806">Transcription termination</keyword>
<evidence type="ECO:0000256" key="3">
    <source>
        <dbReference type="ARBA" id="ARBA00023015"/>
    </source>
</evidence>
<dbReference type="PRINTS" id="PR00338">
    <property type="entry name" value="NUSGTNSCPFCT"/>
</dbReference>
<dbReference type="CDD" id="cd09891">
    <property type="entry name" value="NGN_Bact_1"/>
    <property type="match status" value="1"/>
</dbReference>
<dbReference type="HAMAP" id="MF_00948">
    <property type="entry name" value="NusG"/>
    <property type="match status" value="1"/>
</dbReference>
<gene>
    <name evidence="6" type="ORF">METZ01_LOCUS139101</name>
</gene>
<dbReference type="InterPro" id="IPR015869">
    <property type="entry name" value="Transcrpt_antiterm_NusG_bac_CS"/>
</dbReference>
<dbReference type="PANTHER" id="PTHR30265">
    <property type="entry name" value="RHO-INTERACTING TRANSCRIPTION TERMINATION FACTOR NUSG"/>
    <property type="match status" value="1"/>
</dbReference>
<evidence type="ECO:0000256" key="1">
    <source>
        <dbReference type="ARBA" id="ARBA00022472"/>
    </source>
</evidence>
<name>A0A381ZBV5_9ZZZZ</name>
<dbReference type="InterPro" id="IPR014722">
    <property type="entry name" value="Rib_uL2_dom2"/>
</dbReference>
<dbReference type="Gene3D" id="2.30.30.30">
    <property type="match status" value="1"/>
</dbReference>
<dbReference type="InterPro" id="IPR043425">
    <property type="entry name" value="NusG-like"/>
</dbReference>
<dbReference type="InterPro" id="IPR001062">
    <property type="entry name" value="Transcrpt_antiterm_NusG"/>
</dbReference>
<dbReference type="InterPro" id="IPR047050">
    <property type="entry name" value="NGN"/>
</dbReference>
<dbReference type="PROSITE" id="PS01014">
    <property type="entry name" value="NUSG"/>
    <property type="match status" value="1"/>
</dbReference>
<evidence type="ECO:0000313" key="6">
    <source>
        <dbReference type="EMBL" id="SVA86247.1"/>
    </source>
</evidence>
<keyword evidence="3" id="KW-0805">Transcription regulation</keyword>
<keyword evidence="2" id="KW-0889">Transcription antitermination</keyword>
<proteinExistence type="inferred from homology"/>
<dbReference type="InterPro" id="IPR036735">
    <property type="entry name" value="NGN_dom_sf"/>
</dbReference>
<dbReference type="InterPro" id="IPR008991">
    <property type="entry name" value="Translation_prot_SH3-like_sf"/>
</dbReference>
<reference evidence="6" key="1">
    <citation type="submission" date="2018-05" db="EMBL/GenBank/DDBJ databases">
        <authorList>
            <person name="Lanie J.A."/>
            <person name="Ng W.-L."/>
            <person name="Kazmierczak K.M."/>
            <person name="Andrzejewski T.M."/>
            <person name="Davidsen T.M."/>
            <person name="Wayne K.J."/>
            <person name="Tettelin H."/>
            <person name="Glass J.I."/>
            <person name="Rusch D."/>
            <person name="Podicherti R."/>
            <person name="Tsui H.-C.T."/>
            <person name="Winkler M.E."/>
        </authorList>
    </citation>
    <scope>NUCLEOTIDE SEQUENCE</scope>
</reference>
<dbReference type="Pfam" id="PF02357">
    <property type="entry name" value="NusG"/>
    <property type="match status" value="1"/>
</dbReference>
<dbReference type="CDD" id="cd06091">
    <property type="entry name" value="KOW_NusG"/>
    <property type="match status" value="1"/>
</dbReference>
<dbReference type="PANTHER" id="PTHR30265:SF2">
    <property type="entry name" value="TRANSCRIPTION TERMINATION_ANTITERMINATION PROTEIN NUSG"/>
    <property type="match status" value="1"/>
</dbReference>
<evidence type="ECO:0000256" key="4">
    <source>
        <dbReference type="ARBA" id="ARBA00023163"/>
    </source>
</evidence>
<dbReference type="InterPro" id="IPR006645">
    <property type="entry name" value="NGN-like_dom"/>
</dbReference>
<dbReference type="NCBIfam" id="TIGR00922">
    <property type="entry name" value="nusG"/>
    <property type="match status" value="1"/>
</dbReference>
<protein>
    <recommendedName>
        <fullName evidence="5">NusG-like N-terminal domain-containing protein</fullName>
    </recommendedName>
</protein>
<dbReference type="GO" id="GO:0006353">
    <property type="term" value="P:DNA-templated transcription termination"/>
    <property type="evidence" value="ECO:0007669"/>
    <property type="project" value="UniProtKB-KW"/>
</dbReference>
<dbReference type="GO" id="GO:0005829">
    <property type="term" value="C:cytosol"/>
    <property type="evidence" value="ECO:0007669"/>
    <property type="project" value="UniProtKB-ARBA"/>
</dbReference>
<dbReference type="GO" id="GO:0032784">
    <property type="term" value="P:regulation of DNA-templated transcription elongation"/>
    <property type="evidence" value="ECO:0007669"/>
    <property type="project" value="InterPro"/>
</dbReference>
<organism evidence="6">
    <name type="scientific">marine metagenome</name>
    <dbReference type="NCBI Taxonomy" id="408172"/>
    <lineage>
        <taxon>unclassified sequences</taxon>
        <taxon>metagenomes</taxon>
        <taxon>ecological metagenomes</taxon>
    </lineage>
</organism>
<feature type="domain" description="NusG-like N-terminal" evidence="5">
    <location>
        <begin position="2"/>
        <end position="116"/>
    </location>
</feature>
<dbReference type="EMBL" id="UINC01020569">
    <property type="protein sequence ID" value="SVA86247.1"/>
    <property type="molecule type" value="Genomic_DNA"/>
</dbReference>